<dbReference type="PRINTS" id="PR00756">
    <property type="entry name" value="ALADIPTASE"/>
</dbReference>
<evidence type="ECO:0000256" key="7">
    <source>
        <dbReference type="ARBA" id="ARBA00022670"/>
    </source>
</evidence>
<accession>A0ABU7IB24</accession>
<dbReference type="SUPFAM" id="SSF48371">
    <property type="entry name" value="ARM repeat"/>
    <property type="match status" value="1"/>
</dbReference>
<feature type="domain" description="Peptidase M1 membrane alanine aminopeptidase" evidence="13">
    <location>
        <begin position="273"/>
        <end position="479"/>
    </location>
</feature>
<evidence type="ECO:0000259" key="13">
    <source>
        <dbReference type="Pfam" id="PF01433"/>
    </source>
</evidence>
<organism evidence="15 16">
    <name type="scientific">Pedobacter albus</name>
    <dbReference type="NCBI Taxonomy" id="3113905"/>
    <lineage>
        <taxon>Bacteria</taxon>
        <taxon>Pseudomonadati</taxon>
        <taxon>Bacteroidota</taxon>
        <taxon>Sphingobacteriia</taxon>
        <taxon>Sphingobacteriales</taxon>
        <taxon>Sphingobacteriaceae</taxon>
        <taxon>Pedobacter</taxon>
    </lineage>
</organism>
<dbReference type="EMBL" id="JAZDQT010000003">
    <property type="protein sequence ID" value="MEE1946690.1"/>
    <property type="molecule type" value="Genomic_DNA"/>
</dbReference>
<evidence type="ECO:0000256" key="10">
    <source>
        <dbReference type="ARBA" id="ARBA00022833"/>
    </source>
</evidence>
<dbReference type="InterPro" id="IPR050344">
    <property type="entry name" value="Peptidase_M1_aminopeptidases"/>
</dbReference>
<dbReference type="SUPFAM" id="SSF55486">
    <property type="entry name" value="Metalloproteases ('zincins'), catalytic domain"/>
    <property type="match status" value="1"/>
</dbReference>
<evidence type="ECO:0000256" key="1">
    <source>
        <dbReference type="ARBA" id="ARBA00000098"/>
    </source>
</evidence>
<comment type="catalytic activity">
    <reaction evidence="1">
        <text>Release of an N-terminal amino acid, Xaa-|-Yaa- from a peptide, amide or arylamide. Xaa is preferably Ala, but may be most amino acids including Pro (slow action). When a terminal hydrophobic residue is followed by a prolyl residue, the two may be released as an intact Xaa-Pro dipeptide.</text>
        <dbReference type="EC" id="3.4.11.2"/>
    </reaction>
</comment>
<evidence type="ECO:0000256" key="9">
    <source>
        <dbReference type="ARBA" id="ARBA00022801"/>
    </source>
</evidence>
<keyword evidence="7" id="KW-0645">Protease</keyword>
<evidence type="ECO:0000256" key="4">
    <source>
        <dbReference type="ARBA" id="ARBA00012564"/>
    </source>
</evidence>
<dbReference type="EC" id="3.4.11.2" evidence="4"/>
<comment type="caution">
    <text evidence="15">The sequence shown here is derived from an EMBL/GenBank/DDBJ whole genome shotgun (WGS) entry which is preliminary data.</text>
</comment>
<evidence type="ECO:0000256" key="6">
    <source>
        <dbReference type="ARBA" id="ARBA00022438"/>
    </source>
</evidence>
<evidence type="ECO:0000313" key="16">
    <source>
        <dbReference type="Proteomes" id="UP001336835"/>
    </source>
</evidence>
<dbReference type="Pfam" id="PF17900">
    <property type="entry name" value="Peptidase_M1_N"/>
    <property type="match status" value="1"/>
</dbReference>
<proteinExistence type="inferred from homology"/>
<dbReference type="Proteomes" id="UP001336835">
    <property type="component" value="Unassembled WGS sequence"/>
</dbReference>
<evidence type="ECO:0000259" key="14">
    <source>
        <dbReference type="Pfam" id="PF17900"/>
    </source>
</evidence>
<keyword evidence="6 15" id="KW-0031">Aminopeptidase</keyword>
<sequence length="833" mass="93141">MNKIFTTGLIGVALLCSFTSLQAQQEAPKTNQVYRVTPTKINDLVHTKLDVSFDYAKRYLYGKAWLTLTPHFYPTDTLTLDAKGMDIKSVALVGAKANTPLKYTYDNEQLFVQLNKKYTRSEKYTIYIAYTAKPDELKVKGSAAITDAKGLYFINPDGAIKDKPIEIWTQGETEASSAWFPTIDKPNQKTTAEIAMTVQAKYTTLSNGKLVSQKANANGTRTDVWKMDQPHSPYLFMMAVGPFQVYKDSWKGKEVSYYLEPKYAPYAKQIFGKTPDMMTFYSNILGIDYPWVKYAQVVARDYVSGAMENTSATLHGEHVQKTPRELIDANEQGTIAHELFHQWFGDYVTAESWSNLTMNESFATFGEVVWHGHDEGKDAEDESRYGKLTSYLGSTKNGESPVLARFYYNDKEDMFDNVSYAKGSIILYALKNLLGDDAFYKGLNLYLRTNAYKNGEPHQLRLALEEVSGRDLLPYFNQWYYAGGHPILDVKYDYKDGNAVIDVKQTQSPDVQTFTLPLKVDLYVGGQKISKEITINSREQSFSFPVSAKPDLIDLDADKILVGQIKDNKTLENYIFQYSNAPSYANRLKAIEQATFNNKEKAAQQLLLKALDDKNATLRAMALKGFNLKDEQIKALAGEKIVALAKNDKNSNVRSTAIARLAMSGDKAYVPVFQNGLKEQSYKVIGTSLQAMNMVEPTALGSIVAGLDQDTKDHVPSQLAQIYASLGDDSFHPFYLNIANTGNINALAGVVMAYSNYLVKNKNPKITQEGAQAIVNGMNRTKLAQYYGKQFVQVFTTAEQNKIKEAESASGDAKDNLLKQAAYFKAAAAELNK</sequence>
<dbReference type="Gene3D" id="2.60.40.1730">
    <property type="entry name" value="tricorn interacting facor f3 domain"/>
    <property type="match status" value="1"/>
</dbReference>
<dbReference type="Gene3D" id="1.25.10.10">
    <property type="entry name" value="Leucine-rich Repeat Variant"/>
    <property type="match status" value="1"/>
</dbReference>
<feature type="domain" description="Aminopeptidase N-like N-terminal" evidence="14">
    <location>
        <begin position="46"/>
        <end position="235"/>
    </location>
</feature>
<dbReference type="Gene3D" id="1.10.390.10">
    <property type="entry name" value="Neutral Protease Domain 2"/>
    <property type="match status" value="1"/>
</dbReference>
<dbReference type="InterPro" id="IPR045357">
    <property type="entry name" value="Aminopeptidase_N-like_N"/>
</dbReference>
<dbReference type="InterPro" id="IPR027268">
    <property type="entry name" value="Peptidase_M4/M1_CTD_sf"/>
</dbReference>
<keyword evidence="11" id="KW-0482">Metalloprotease</keyword>
<evidence type="ECO:0000256" key="2">
    <source>
        <dbReference type="ARBA" id="ARBA00001947"/>
    </source>
</evidence>
<dbReference type="GO" id="GO:0004177">
    <property type="term" value="F:aminopeptidase activity"/>
    <property type="evidence" value="ECO:0007669"/>
    <property type="project" value="UniProtKB-KW"/>
</dbReference>
<evidence type="ECO:0000256" key="3">
    <source>
        <dbReference type="ARBA" id="ARBA00010136"/>
    </source>
</evidence>
<evidence type="ECO:0000256" key="11">
    <source>
        <dbReference type="ARBA" id="ARBA00023049"/>
    </source>
</evidence>
<comment type="cofactor">
    <cofactor evidence="2">
        <name>Zn(2+)</name>
        <dbReference type="ChEBI" id="CHEBI:29105"/>
    </cofactor>
</comment>
<feature type="chain" id="PRO_5045491095" description="Aminopeptidase N" evidence="12">
    <location>
        <begin position="24"/>
        <end position="833"/>
    </location>
</feature>
<dbReference type="CDD" id="cd09603">
    <property type="entry name" value="M1_APN_like"/>
    <property type="match status" value="1"/>
</dbReference>
<keyword evidence="12" id="KW-0732">Signal</keyword>
<dbReference type="InterPro" id="IPR001930">
    <property type="entry name" value="Peptidase_M1"/>
</dbReference>
<feature type="signal peptide" evidence="12">
    <location>
        <begin position="1"/>
        <end position="23"/>
    </location>
</feature>
<keyword evidence="8" id="KW-0479">Metal-binding</keyword>
<comment type="similarity">
    <text evidence="3">Belongs to the peptidase M1 family.</text>
</comment>
<evidence type="ECO:0000256" key="8">
    <source>
        <dbReference type="ARBA" id="ARBA00022723"/>
    </source>
</evidence>
<reference evidence="15 16" key="1">
    <citation type="submission" date="2024-01" db="EMBL/GenBank/DDBJ databases">
        <title>Pedobacter sp. nov., isolated from fresh soil.</title>
        <authorList>
            <person name="Le N.T.T."/>
        </authorList>
    </citation>
    <scope>NUCLEOTIDE SEQUENCE [LARGE SCALE GENOMIC DNA]</scope>
    <source>
        <strain evidence="15 16">KR3-3</strain>
    </source>
</reference>
<dbReference type="InterPro" id="IPR042097">
    <property type="entry name" value="Aminopeptidase_N-like_N_sf"/>
</dbReference>
<evidence type="ECO:0000256" key="12">
    <source>
        <dbReference type="SAM" id="SignalP"/>
    </source>
</evidence>
<name>A0ABU7IB24_9SPHI</name>
<keyword evidence="16" id="KW-1185">Reference proteome</keyword>
<dbReference type="InterPro" id="IPR016024">
    <property type="entry name" value="ARM-type_fold"/>
</dbReference>
<dbReference type="RefSeq" id="WP_330108987.1">
    <property type="nucleotide sequence ID" value="NZ_JAZDQT010000003.1"/>
</dbReference>
<gene>
    <name evidence="15" type="ORF">VRU48_16315</name>
</gene>
<dbReference type="SUPFAM" id="SSF63737">
    <property type="entry name" value="Leukotriene A4 hydrolase N-terminal domain"/>
    <property type="match status" value="1"/>
</dbReference>
<dbReference type="PANTHER" id="PTHR11533:SF174">
    <property type="entry name" value="PUROMYCIN-SENSITIVE AMINOPEPTIDASE-RELATED"/>
    <property type="match status" value="1"/>
</dbReference>
<evidence type="ECO:0000313" key="15">
    <source>
        <dbReference type="EMBL" id="MEE1946690.1"/>
    </source>
</evidence>
<dbReference type="InterPro" id="IPR011989">
    <property type="entry name" value="ARM-like"/>
</dbReference>
<protein>
    <recommendedName>
        <fullName evidence="5">Aminopeptidase N</fullName>
        <ecNumber evidence="4">3.4.11.2</ecNumber>
    </recommendedName>
</protein>
<keyword evidence="9" id="KW-0378">Hydrolase</keyword>
<keyword evidence="10" id="KW-0862">Zinc</keyword>
<evidence type="ECO:0000256" key="5">
    <source>
        <dbReference type="ARBA" id="ARBA00015611"/>
    </source>
</evidence>
<dbReference type="InterPro" id="IPR014782">
    <property type="entry name" value="Peptidase_M1_dom"/>
</dbReference>
<dbReference type="Pfam" id="PF01433">
    <property type="entry name" value="Peptidase_M1"/>
    <property type="match status" value="1"/>
</dbReference>
<dbReference type="PANTHER" id="PTHR11533">
    <property type="entry name" value="PROTEASE M1 ZINC METALLOPROTEASE"/>
    <property type="match status" value="1"/>
</dbReference>